<proteinExistence type="predicted"/>
<protein>
    <submittedName>
        <fullName evidence="1">Haloacid dehalogenase</fullName>
    </submittedName>
</protein>
<gene>
    <name evidence="1" type="ORF">GCM10008096_27540</name>
</gene>
<dbReference type="PANTHER" id="PTHR10000">
    <property type="entry name" value="PHOSPHOSERINE PHOSPHATASE"/>
    <property type="match status" value="1"/>
</dbReference>
<organism evidence="1 2">
    <name type="scientific">Zhihengliuella salsuginis</name>
    <dbReference type="NCBI Taxonomy" id="578222"/>
    <lineage>
        <taxon>Bacteria</taxon>
        <taxon>Bacillati</taxon>
        <taxon>Actinomycetota</taxon>
        <taxon>Actinomycetes</taxon>
        <taxon>Micrococcales</taxon>
        <taxon>Micrococcaceae</taxon>
        <taxon>Zhihengliuella</taxon>
    </lineage>
</organism>
<dbReference type="Gene3D" id="3.30.1240.10">
    <property type="match status" value="1"/>
</dbReference>
<comment type="caution">
    <text evidence="1">The sequence shown here is derived from an EMBL/GenBank/DDBJ whole genome shotgun (WGS) entry which is preliminary data.</text>
</comment>
<evidence type="ECO:0000313" key="2">
    <source>
        <dbReference type="Proteomes" id="UP000642819"/>
    </source>
</evidence>
<dbReference type="InterPro" id="IPR023214">
    <property type="entry name" value="HAD_sf"/>
</dbReference>
<dbReference type="SFLD" id="SFLDS00003">
    <property type="entry name" value="Haloacid_Dehalogenase"/>
    <property type="match status" value="1"/>
</dbReference>
<accession>A0ABQ3GKD5</accession>
<dbReference type="EMBL" id="BMXK01000013">
    <property type="protein sequence ID" value="GHD12329.1"/>
    <property type="molecule type" value="Genomic_DNA"/>
</dbReference>
<evidence type="ECO:0000313" key="1">
    <source>
        <dbReference type="EMBL" id="GHD12329.1"/>
    </source>
</evidence>
<dbReference type="RefSeq" id="WP_229791172.1">
    <property type="nucleotide sequence ID" value="NZ_BMXK01000013.1"/>
</dbReference>
<dbReference type="NCBIfam" id="TIGR01484">
    <property type="entry name" value="HAD-SF-IIB"/>
    <property type="match status" value="1"/>
</dbReference>
<dbReference type="NCBIfam" id="TIGR00099">
    <property type="entry name" value="Cof-subfamily"/>
    <property type="match status" value="1"/>
</dbReference>
<sequence>MPAPGAGDIRLVVTDMDGTLLDADGAVPASFWPVLERMRAASVTFVPASGRQYATLARDFAGEGLAIIAENGGLVMRDGVEVASRTLDAGSARGIIGQIRALPPEEYDLGIVLCGKSSAYIERIEPVFVDQANTYYAQLSEVPDLLAVEDEILKIAVFDLKRHAQRVAPALEAIAPGNRVVVSGPQWVDIMRPDVNKGLALDDLQAALGVTPAQTVVFGDYLNDLEMMSRAEHSYAMANAHPDILAAARHWAPSNAENGVVSTLERLLG</sequence>
<dbReference type="InterPro" id="IPR036412">
    <property type="entry name" value="HAD-like_sf"/>
</dbReference>
<dbReference type="PANTHER" id="PTHR10000:SF53">
    <property type="entry name" value="5-AMINO-6-(5-PHOSPHO-D-RIBITYLAMINO)URACIL PHOSPHATASE YBJI-RELATED"/>
    <property type="match status" value="1"/>
</dbReference>
<dbReference type="SFLD" id="SFLDG01140">
    <property type="entry name" value="C2.B:_Phosphomannomutase_and_P"/>
    <property type="match status" value="1"/>
</dbReference>
<dbReference type="Proteomes" id="UP000642819">
    <property type="component" value="Unassembled WGS sequence"/>
</dbReference>
<dbReference type="Gene3D" id="3.40.50.1000">
    <property type="entry name" value="HAD superfamily/HAD-like"/>
    <property type="match status" value="1"/>
</dbReference>
<dbReference type="InterPro" id="IPR006379">
    <property type="entry name" value="HAD-SF_hydro_IIB"/>
</dbReference>
<dbReference type="SUPFAM" id="SSF56784">
    <property type="entry name" value="HAD-like"/>
    <property type="match status" value="1"/>
</dbReference>
<name>A0ABQ3GKD5_9MICC</name>
<dbReference type="CDD" id="cd07518">
    <property type="entry name" value="HAD_YbiV-Like"/>
    <property type="match status" value="1"/>
</dbReference>
<keyword evidence="2" id="KW-1185">Reference proteome</keyword>
<dbReference type="InterPro" id="IPR000150">
    <property type="entry name" value="Cof"/>
</dbReference>
<dbReference type="Pfam" id="PF08282">
    <property type="entry name" value="Hydrolase_3"/>
    <property type="match status" value="1"/>
</dbReference>
<reference evidence="2" key="1">
    <citation type="journal article" date="2019" name="Int. J. Syst. Evol. Microbiol.">
        <title>The Global Catalogue of Microorganisms (GCM) 10K type strain sequencing project: providing services to taxonomists for standard genome sequencing and annotation.</title>
        <authorList>
            <consortium name="The Broad Institute Genomics Platform"/>
            <consortium name="The Broad Institute Genome Sequencing Center for Infectious Disease"/>
            <person name="Wu L."/>
            <person name="Ma J."/>
        </authorList>
    </citation>
    <scope>NUCLEOTIDE SEQUENCE [LARGE SCALE GENOMIC DNA]</scope>
    <source>
        <strain evidence="2">KCTC 19466</strain>
    </source>
</reference>